<accession>A0AAD5MQF5</accession>
<sequence length="195" mass="22578">MLVKRDTRFTEFGAIIRVQNGRLEVARKVERWREPSRGAVALGPSLRNSHIIHRTIVLRSRKSRPNSFSRLSRLFWKVLYLAGWVLVYSRPTIRGGINPLLCNAPASSENVISLPPLLLPLQAYLNAKHVEGSSAVEDMRAQYKLDIQMDKLLKLDGLNGRRAESQGLLQWRIPAYLQQNENTFRLWWMLQLHRQ</sequence>
<dbReference type="EMBL" id="JAHQIW010001321">
    <property type="protein sequence ID" value="KAJ1352186.1"/>
    <property type="molecule type" value="Genomic_DNA"/>
</dbReference>
<reference evidence="1" key="1">
    <citation type="submission" date="2021-06" db="EMBL/GenBank/DDBJ databases">
        <title>Parelaphostrongylus tenuis whole genome reference sequence.</title>
        <authorList>
            <person name="Garwood T.J."/>
            <person name="Larsen P.A."/>
            <person name="Fountain-Jones N.M."/>
            <person name="Garbe J.R."/>
            <person name="Macchietto M.G."/>
            <person name="Kania S.A."/>
            <person name="Gerhold R.W."/>
            <person name="Richards J.E."/>
            <person name="Wolf T.M."/>
        </authorList>
    </citation>
    <scope>NUCLEOTIDE SEQUENCE</scope>
    <source>
        <strain evidence="1">MNPRO001-30</strain>
        <tissue evidence="1">Meninges</tissue>
    </source>
</reference>
<organism evidence="1 2">
    <name type="scientific">Parelaphostrongylus tenuis</name>
    <name type="common">Meningeal worm</name>
    <dbReference type="NCBI Taxonomy" id="148309"/>
    <lineage>
        <taxon>Eukaryota</taxon>
        <taxon>Metazoa</taxon>
        <taxon>Ecdysozoa</taxon>
        <taxon>Nematoda</taxon>
        <taxon>Chromadorea</taxon>
        <taxon>Rhabditida</taxon>
        <taxon>Rhabditina</taxon>
        <taxon>Rhabditomorpha</taxon>
        <taxon>Strongyloidea</taxon>
        <taxon>Metastrongylidae</taxon>
        <taxon>Parelaphostrongylus</taxon>
    </lineage>
</organism>
<keyword evidence="2" id="KW-1185">Reference proteome</keyword>
<name>A0AAD5MQF5_PARTN</name>
<comment type="caution">
    <text evidence="1">The sequence shown here is derived from an EMBL/GenBank/DDBJ whole genome shotgun (WGS) entry which is preliminary data.</text>
</comment>
<protein>
    <submittedName>
        <fullName evidence="1">Uncharacterized protein</fullName>
    </submittedName>
</protein>
<evidence type="ECO:0000313" key="2">
    <source>
        <dbReference type="Proteomes" id="UP001196413"/>
    </source>
</evidence>
<dbReference type="AlphaFoldDB" id="A0AAD5MQF5"/>
<gene>
    <name evidence="1" type="ORF">KIN20_008387</name>
</gene>
<proteinExistence type="predicted"/>
<evidence type="ECO:0000313" key="1">
    <source>
        <dbReference type="EMBL" id="KAJ1352186.1"/>
    </source>
</evidence>
<dbReference type="Proteomes" id="UP001196413">
    <property type="component" value="Unassembled WGS sequence"/>
</dbReference>